<gene>
    <name evidence="14" type="ORF">EVOR1521_LOCUS28596</name>
</gene>
<evidence type="ECO:0000256" key="1">
    <source>
        <dbReference type="ARBA" id="ARBA00000900"/>
    </source>
</evidence>
<dbReference type="GO" id="GO:0000209">
    <property type="term" value="P:protein polyubiquitination"/>
    <property type="evidence" value="ECO:0007669"/>
    <property type="project" value="TreeGrafter"/>
</dbReference>
<keyword evidence="9" id="KW-0413">Isomerase</keyword>
<comment type="function">
    <text evidence="3">May catalyze the cis-trans isomerization of proline imidic peptide bonds in oligopeptides thereby assisting the folding of proteins. May also function as a chaperone, playing a role in intracellular transport of proteins. May also have a protein ubiquitin ligase activity acting as an E3 ubiquitin protein ligase or as a ubiquitin-ubiquitin ligase promoting elongation of ubiquitin chains on proteins.</text>
</comment>
<dbReference type="InterPro" id="IPR013083">
    <property type="entry name" value="Znf_RING/FYVE/PHD"/>
</dbReference>
<dbReference type="PROSITE" id="PS51698">
    <property type="entry name" value="U_BOX"/>
    <property type="match status" value="1"/>
</dbReference>
<keyword evidence="15" id="KW-1185">Reference proteome</keyword>
<dbReference type="SMART" id="SM00504">
    <property type="entry name" value="Ubox"/>
    <property type="match status" value="1"/>
</dbReference>
<evidence type="ECO:0000256" key="9">
    <source>
        <dbReference type="ARBA" id="ARBA00023235"/>
    </source>
</evidence>
<dbReference type="SUPFAM" id="SSF50891">
    <property type="entry name" value="Cyclophilin-like"/>
    <property type="match status" value="1"/>
</dbReference>
<feature type="compositionally biased region" description="Basic and acidic residues" evidence="11">
    <location>
        <begin position="261"/>
        <end position="278"/>
    </location>
</feature>
<feature type="region of interest" description="Disordered" evidence="11">
    <location>
        <begin position="509"/>
        <end position="556"/>
    </location>
</feature>
<dbReference type="AlphaFoldDB" id="A0AA36NGY6"/>
<evidence type="ECO:0000313" key="15">
    <source>
        <dbReference type="Proteomes" id="UP001178507"/>
    </source>
</evidence>
<dbReference type="InterPro" id="IPR029000">
    <property type="entry name" value="Cyclophilin-like_dom_sf"/>
</dbReference>
<evidence type="ECO:0000256" key="5">
    <source>
        <dbReference type="ARBA" id="ARBA00007930"/>
    </source>
</evidence>
<dbReference type="InterPro" id="IPR003613">
    <property type="entry name" value="Ubox_domain"/>
</dbReference>
<organism evidence="14 15">
    <name type="scientific">Effrenium voratum</name>
    <dbReference type="NCBI Taxonomy" id="2562239"/>
    <lineage>
        <taxon>Eukaryota</taxon>
        <taxon>Sar</taxon>
        <taxon>Alveolata</taxon>
        <taxon>Dinophyceae</taxon>
        <taxon>Suessiales</taxon>
        <taxon>Symbiodiniaceae</taxon>
        <taxon>Effrenium</taxon>
    </lineage>
</organism>
<proteinExistence type="inferred from homology"/>
<feature type="domain" description="U-box" evidence="13">
    <location>
        <begin position="34"/>
        <end position="107"/>
    </location>
</feature>
<keyword evidence="8" id="KW-0697">Rotamase</keyword>
<evidence type="ECO:0000256" key="4">
    <source>
        <dbReference type="ARBA" id="ARBA00004123"/>
    </source>
</evidence>
<evidence type="ECO:0000256" key="11">
    <source>
        <dbReference type="SAM" id="MobiDB-lite"/>
    </source>
</evidence>
<keyword evidence="6" id="KW-0808">Transferase</keyword>
<dbReference type="CDD" id="cd16663">
    <property type="entry name" value="RING-Ubox_PPIL2"/>
    <property type="match status" value="1"/>
</dbReference>
<dbReference type="Pfam" id="PF00160">
    <property type="entry name" value="Pro_isomerase"/>
    <property type="match status" value="1"/>
</dbReference>
<dbReference type="PROSITE" id="PS00170">
    <property type="entry name" value="CSA_PPIASE_1"/>
    <property type="match status" value="1"/>
</dbReference>
<dbReference type="PANTHER" id="PTHR45625:SF1">
    <property type="entry name" value="RING-TYPE E3 UBIQUITIN-PROTEIN LIGASE PPIL2"/>
    <property type="match status" value="1"/>
</dbReference>
<keyword evidence="7" id="KW-0833">Ubl conjugation pathway</keyword>
<dbReference type="GO" id="GO:0061630">
    <property type="term" value="F:ubiquitin protein ligase activity"/>
    <property type="evidence" value="ECO:0007669"/>
    <property type="project" value="UniProtKB-EC"/>
</dbReference>
<comment type="similarity">
    <text evidence="5">Belongs to the cyclophilin-type PPIase family. PPIL2 subfamily.</text>
</comment>
<dbReference type="Proteomes" id="UP001178507">
    <property type="component" value="Unassembled WGS sequence"/>
</dbReference>
<comment type="catalytic activity">
    <reaction evidence="2">
        <text>[protein]-peptidylproline (omega=180) = [protein]-peptidylproline (omega=0)</text>
        <dbReference type="Rhea" id="RHEA:16237"/>
        <dbReference type="Rhea" id="RHEA-COMP:10747"/>
        <dbReference type="Rhea" id="RHEA-COMP:10748"/>
        <dbReference type="ChEBI" id="CHEBI:83833"/>
        <dbReference type="ChEBI" id="CHEBI:83834"/>
        <dbReference type="EC" id="5.2.1.8"/>
    </reaction>
</comment>
<evidence type="ECO:0000256" key="8">
    <source>
        <dbReference type="ARBA" id="ARBA00023110"/>
    </source>
</evidence>
<evidence type="ECO:0000256" key="2">
    <source>
        <dbReference type="ARBA" id="ARBA00000971"/>
    </source>
</evidence>
<evidence type="ECO:0000313" key="14">
    <source>
        <dbReference type="EMBL" id="CAJ1406702.1"/>
    </source>
</evidence>
<feature type="compositionally biased region" description="Basic and acidic residues" evidence="11">
    <location>
        <begin position="509"/>
        <end position="519"/>
    </location>
</feature>
<evidence type="ECO:0000256" key="3">
    <source>
        <dbReference type="ARBA" id="ARBA00003697"/>
    </source>
</evidence>
<reference evidence="14" key="1">
    <citation type="submission" date="2023-08" db="EMBL/GenBank/DDBJ databases">
        <authorList>
            <person name="Chen Y."/>
            <person name="Shah S."/>
            <person name="Dougan E. K."/>
            <person name="Thang M."/>
            <person name="Chan C."/>
        </authorList>
    </citation>
    <scope>NUCLEOTIDE SEQUENCE</scope>
</reference>
<feature type="region of interest" description="Disordered" evidence="11">
    <location>
        <begin position="261"/>
        <end position="281"/>
    </location>
</feature>
<dbReference type="InterPro" id="IPR020892">
    <property type="entry name" value="Cyclophilin-type_PPIase_CS"/>
</dbReference>
<evidence type="ECO:0000256" key="10">
    <source>
        <dbReference type="ARBA" id="ARBA00023242"/>
    </source>
</evidence>
<dbReference type="InterPro" id="IPR026951">
    <property type="entry name" value="PPIL2_U-box_dom"/>
</dbReference>
<dbReference type="FunFam" id="2.40.100.10:FF:000014">
    <property type="entry name" value="Peptidyl-prolyl cis-trans isomerase cyp65"/>
    <property type="match status" value="1"/>
</dbReference>
<dbReference type="InterPro" id="IPR044666">
    <property type="entry name" value="Cyclophilin_A-like"/>
</dbReference>
<dbReference type="FunFam" id="3.30.40.10:FF:000079">
    <property type="entry name" value="Peptidyl-prolyl cis-trans isomerase 2"/>
    <property type="match status" value="1"/>
</dbReference>
<dbReference type="InterPro" id="IPR002130">
    <property type="entry name" value="Cyclophilin-type_PPIase_dom"/>
</dbReference>
<comment type="catalytic activity">
    <reaction evidence="1">
        <text>S-ubiquitinyl-[E2 ubiquitin-conjugating enzyme]-L-cysteine + [acceptor protein]-L-lysine = [E2 ubiquitin-conjugating enzyme]-L-cysteine + N(6)-ubiquitinyl-[acceptor protein]-L-lysine.</text>
        <dbReference type="EC" id="2.3.2.27"/>
    </reaction>
</comment>
<accession>A0AA36NGY6</accession>
<name>A0AA36NGY6_9DINO</name>
<protein>
    <recommendedName>
        <fullName evidence="16">RING-type E3 ubiquitin transferase</fullName>
    </recommendedName>
</protein>
<evidence type="ECO:0000259" key="12">
    <source>
        <dbReference type="PROSITE" id="PS50072"/>
    </source>
</evidence>
<dbReference type="Gene3D" id="3.30.40.10">
    <property type="entry name" value="Zinc/RING finger domain, C3HC4 (zinc finger)"/>
    <property type="match status" value="1"/>
</dbReference>
<dbReference type="GO" id="GO:0003755">
    <property type="term" value="F:peptidyl-prolyl cis-trans isomerase activity"/>
    <property type="evidence" value="ECO:0007669"/>
    <property type="project" value="UniProtKB-KW"/>
</dbReference>
<dbReference type="GO" id="GO:0071013">
    <property type="term" value="C:catalytic step 2 spliceosome"/>
    <property type="evidence" value="ECO:0007669"/>
    <property type="project" value="TreeGrafter"/>
</dbReference>
<dbReference type="SUPFAM" id="SSF57850">
    <property type="entry name" value="RING/U-box"/>
    <property type="match status" value="1"/>
</dbReference>
<comment type="subcellular location">
    <subcellularLocation>
        <location evidence="4">Nucleus</location>
    </subcellularLocation>
</comment>
<sequence length="571" mass="65066">MGKNQHSKDMLHLRPTEWAQDGRGFKAAKWTPFSKLPLNCCFLSLQPFDRPVGTRDGSVFEIAHILKYIKKYGQHPVHGGKLEVKDLVPLHFHRNAQGDLHCPVTFKVLGNNTAVCANLSSGHVYCMEAVLELNKKNKNWLYFHASGSGRRHYRKDLMTSQPFKWTDIVLLQDPDQLDGREVSKFHFMVMGQQDEVVREITNPESKVNDNKEDKLRPNAAVERIFAEKERLAEKKVQEAAEKAAADPEAAAAEEAKAKAAAEAKQKLQEAQERRKFNERYTSNEVGASFTSTAVPVKSNNQLRKLTEEEELQDIYDQVRKKKQKGYVRMVTTVGCLNLEIHCNIAPRTSDNFLRLCEKSYYNNTIFHRLIHNFMLQGGDPTGTGRGGESAFEGGKQFKDEFDSRLVHQGPGVVSMANNGKNTNRSQFFVSLKSCEHLNNKHSVFGKVVGGLNLLEVLNKWEVDAKDKPVKEIKLLRTEVFKNPFQEVIDEMNTPKVEKVVDPAATWFSNRRDPMQDHKNRNSSQVGKYLDDLPALPGEKRKSEDMPNEEVEYANVTQKSKRIRTDFDFSSW</sequence>
<evidence type="ECO:0000259" key="13">
    <source>
        <dbReference type="PROSITE" id="PS51698"/>
    </source>
</evidence>
<dbReference type="EMBL" id="CAUJNA010003641">
    <property type="protein sequence ID" value="CAJ1406702.1"/>
    <property type="molecule type" value="Genomic_DNA"/>
</dbReference>
<evidence type="ECO:0000256" key="7">
    <source>
        <dbReference type="ARBA" id="ARBA00022786"/>
    </source>
</evidence>
<keyword evidence="10" id="KW-0539">Nucleus</keyword>
<evidence type="ECO:0000256" key="6">
    <source>
        <dbReference type="ARBA" id="ARBA00022679"/>
    </source>
</evidence>
<dbReference type="PROSITE" id="PS50072">
    <property type="entry name" value="CSA_PPIASE_2"/>
    <property type="match status" value="1"/>
</dbReference>
<evidence type="ECO:0008006" key="16">
    <source>
        <dbReference type="Google" id="ProtNLM"/>
    </source>
</evidence>
<dbReference type="GO" id="GO:0006457">
    <property type="term" value="P:protein folding"/>
    <property type="evidence" value="ECO:0007669"/>
    <property type="project" value="InterPro"/>
</dbReference>
<feature type="domain" description="PPIase cyclophilin-type" evidence="12">
    <location>
        <begin position="331"/>
        <end position="479"/>
    </location>
</feature>
<comment type="caution">
    <text evidence="14">The sequence shown here is derived from an EMBL/GenBank/DDBJ whole genome shotgun (WGS) entry which is preliminary data.</text>
</comment>
<dbReference type="Gene3D" id="2.40.100.10">
    <property type="entry name" value="Cyclophilin-like"/>
    <property type="match status" value="1"/>
</dbReference>
<dbReference type="PRINTS" id="PR00153">
    <property type="entry name" value="CSAPPISMRASE"/>
</dbReference>
<dbReference type="PANTHER" id="PTHR45625">
    <property type="entry name" value="PEPTIDYL-PROLYL CIS-TRANS ISOMERASE-RELATED"/>
    <property type="match status" value="1"/>
</dbReference>